<name>A0A7H8TKJ2_STRCX</name>
<evidence type="ECO:0000259" key="1">
    <source>
        <dbReference type="Pfam" id="PF12401"/>
    </source>
</evidence>
<dbReference type="Gene3D" id="3.30.2320.60">
    <property type="entry name" value="FhaA, phosphopeptide-binding domain (DUF3662)"/>
    <property type="match status" value="1"/>
</dbReference>
<dbReference type="RefSeq" id="WP_176578625.1">
    <property type="nucleotide sequence ID" value="NZ_CBDRGH010000013.1"/>
</dbReference>
<protein>
    <submittedName>
        <fullName evidence="2">DUF3662 domain-containing protein</fullName>
    </submittedName>
</protein>
<dbReference type="EMBL" id="CP056041">
    <property type="protein sequence ID" value="QKZ24041.1"/>
    <property type="molecule type" value="Genomic_DNA"/>
</dbReference>
<sequence>MSTLTGWERALERAEEALWGHFVRREPIDVVAALRRECDSSAVVCSQSRVVVPNAYDVMLAEHVHDELTRSGVHVGQALTDKLAQHGEHHGYEWAGPLAVHVTRSREVPNGRYRVTSRAMANVSADGFRSGSL</sequence>
<feature type="domain" description="FhaA N-terminal" evidence="1">
    <location>
        <begin position="5"/>
        <end position="115"/>
    </location>
</feature>
<evidence type="ECO:0000313" key="3">
    <source>
        <dbReference type="Proteomes" id="UP000509418"/>
    </source>
</evidence>
<evidence type="ECO:0000313" key="2">
    <source>
        <dbReference type="EMBL" id="QKZ24041.1"/>
    </source>
</evidence>
<dbReference type="AlphaFoldDB" id="A0A7H8TKJ2"/>
<gene>
    <name evidence="2" type="ORF">HUT05_45885</name>
</gene>
<keyword evidence="3" id="KW-1185">Reference proteome</keyword>
<dbReference type="Pfam" id="PF12401">
    <property type="entry name" value="FhaA_N"/>
    <property type="match status" value="1"/>
</dbReference>
<organism evidence="2 3">
    <name type="scientific">Streptomyces chartreusis</name>
    <dbReference type="NCBI Taxonomy" id="1969"/>
    <lineage>
        <taxon>Bacteria</taxon>
        <taxon>Bacillati</taxon>
        <taxon>Actinomycetota</taxon>
        <taxon>Actinomycetes</taxon>
        <taxon>Kitasatosporales</taxon>
        <taxon>Streptomycetaceae</taxon>
        <taxon>Streptomyces</taxon>
    </lineage>
</organism>
<proteinExistence type="predicted"/>
<dbReference type="InterPro" id="IPR042287">
    <property type="entry name" value="FhaA_N_sf"/>
</dbReference>
<accession>A0A7H8TKJ2</accession>
<reference evidence="2 3" key="1">
    <citation type="submission" date="2020-06" db="EMBL/GenBank/DDBJ databases">
        <title>Genome mining for natural products.</title>
        <authorList>
            <person name="Zhang B."/>
            <person name="Shi J."/>
            <person name="Ge H."/>
        </authorList>
    </citation>
    <scope>NUCLEOTIDE SEQUENCE [LARGE SCALE GENOMIC DNA]</scope>
    <source>
        <strain evidence="2 3">NA02069</strain>
    </source>
</reference>
<dbReference type="Proteomes" id="UP000509418">
    <property type="component" value="Chromosome"/>
</dbReference>
<dbReference type="InterPro" id="IPR022128">
    <property type="entry name" value="FhaA_N"/>
</dbReference>